<sequence>MYSLNICSKVVKPLVIDVTLQLWKE</sequence>
<accession>A0A0E9UPB8</accession>
<reference evidence="1" key="1">
    <citation type="submission" date="2014-11" db="EMBL/GenBank/DDBJ databases">
        <authorList>
            <person name="Amaro Gonzalez C."/>
        </authorList>
    </citation>
    <scope>NUCLEOTIDE SEQUENCE</scope>
</reference>
<protein>
    <submittedName>
        <fullName evidence="1">Uncharacterized protein</fullName>
    </submittedName>
</protein>
<evidence type="ECO:0000313" key="1">
    <source>
        <dbReference type="EMBL" id="JAH67642.1"/>
    </source>
</evidence>
<reference evidence="1" key="2">
    <citation type="journal article" date="2015" name="Fish Shellfish Immunol.">
        <title>Early steps in the European eel (Anguilla anguilla)-Vibrio vulnificus interaction in the gills: Role of the RtxA13 toxin.</title>
        <authorList>
            <person name="Callol A."/>
            <person name="Pajuelo D."/>
            <person name="Ebbesson L."/>
            <person name="Teles M."/>
            <person name="MacKenzie S."/>
            <person name="Amaro C."/>
        </authorList>
    </citation>
    <scope>NUCLEOTIDE SEQUENCE</scope>
</reference>
<proteinExistence type="predicted"/>
<dbReference type="EMBL" id="GBXM01040935">
    <property type="protein sequence ID" value="JAH67642.1"/>
    <property type="molecule type" value="Transcribed_RNA"/>
</dbReference>
<organism evidence="1">
    <name type="scientific">Anguilla anguilla</name>
    <name type="common">European freshwater eel</name>
    <name type="synonym">Muraena anguilla</name>
    <dbReference type="NCBI Taxonomy" id="7936"/>
    <lineage>
        <taxon>Eukaryota</taxon>
        <taxon>Metazoa</taxon>
        <taxon>Chordata</taxon>
        <taxon>Craniata</taxon>
        <taxon>Vertebrata</taxon>
        <taxon>Euteleostomi</taxon>
        <taxon>Actinopterygii</taxon>
        <taxon>Neopterygii</taxon>
        <taxon>Teleostei</taxon>
        <taxon>Anguilliformes</taxon>
        <taxon>Anguillidae</taxon>
        <taxon>Anguilla</taxon>
    </lineage>
</organism>
<dbReference type="AlphaFoldDB" id="A0A0E9UPB8"/>
<name>A0A0E9UPB8_ANGAN</name>